<dbReference type="Pfam" id="PF13380">
    <property type="entry name" value="CoA_binding_2"/>
    <property type="match status" value="1"/>
</dbReference>
<accession>A0A1X3HAI1</accession>
<reference evidence="7 8" key="1">
    <citation type="submission" date="2017-03" db="EMBL/GenBank/DDBJ databases">
        <title>Whole genome sequences of fourteen strains of Bradyrhizobium canariense and one strain of Bradyrhizobium japonicum isolated from Lupinus (Papilionoideae: Genisteae) species in Algeria.</title>
        <authorList>
            <person name="Crovadore J."/>
            <person name="Chekireb D."/>
            <person name="Brachmann A."/>
            <person name="Chablais R."/>
            <person name="Cochard B."/>
            <person name="Lefort F."/>
        </authorList>
    </citation>
    <scope>NUCLEOTIDE SEQUENCE [LARGE SCALE GENOMIC DNA]</scope>
    <source>
        <strain evidence="5 7">UBMA195</strain>
        <strain evidence="6 8">UBMAN05</strain>
    </source>
</reference>
<proteinExistence type="inferred from homology"/>
<dbReference type="PANTHER" id="PTHR42793">
    <property type="entry name" value="COA BINDING DOMAIN CONTAINING PROTEIN"/>
    <property type="match status" value="1"/>
</dbReference>
<comment type="caution">
    <text evidence="5">The sequence shown here is derived from an EMBL/GenBank/DDBJ whole genome shotgun (WGS) entry which is preliminary data.</text>
</comment>
<dbReference type="SMART" id="SM00881">
    <property type="entry name" value="CoA_binding"/>
    <property type="match status" value="1"/>
</dbReference>
<dbReference type="InterPro" id="IPR013815">
    <property type="entry name" value="ATP_grasp_subdomain_1"/>
</dbReference>
<evidence type="ECO:0000313" key="8">
    <source>
        <dbReference type="Proteomes" id="UP000193884"/>
    </source>
</evidence>
<evidence type="ECO:0000256" key="3">
    <source>
        <dbReference type="PROSITE-ProRule" id="PRU00409"/>
    </source>
</evidence>
<dbReference type="Proteomes" id="UP000193884">
    <property type="component" value="Unassembled WGS sequence"/>
</dbReference>
<dbReference type="InterPro" id="IPR043938">
    <property type="entry name" value="Ligase_CoA_dom"/>
</dbReference>
<dbReference type="InterPro" id="IPR032875">
    <property type="entry name" value="Succ_CoA_lig_flav_dom"/>
</dbReference>
<dbReference type="InterPro" id="IPR011761">
    <property type="entry name" value="ATP-grasp"/>
</dbReference>
<dbReference type="Pfam" id="PF13549">
    <property type="entry name" value="ATP-grasp_5"/>
    <property type="match status" value="1"/>
</dbReference>
<dbReference type="Pfam" id="PF19045">
    <property type="entry name" value="Ligase_CoA_2"/>
    <property type="match status" value="1"/>
</dbReference>
<dbReference type="Gene3D" id="3.30.470.20">
    <property type="entry name" value="ATP-grasp fold, B domain"/>
    <property type="match status" value="1"/>
</dbReference>
<evidence type="ECO:0000313" key="6">
    <source>
        <dbReference type="EMBL" id="OSJ30879.1"/>
    </source>
</evidence>
<comment type="similarity">
    <text evidence="2">In the N-terminal section; belongs to the acetate CoA ligase alpha subunit family.</text>
</comment>
<dbReference type="InterPro" id="IPR036291">
    <property type="entry name" value="NAD(P)-bd_dom_sf"/>
</dbReference>
<evidence type="ECO:0000259" key="4">
    <source>
        <dbReference type="PROSITE" id="PS50975"/>
    </source>
</evidence>
<dbReference type="AlphaFoldDB" id="A0A1X3HAI1"/>
<evidence type="ECO:0000256" key="1">
    <source>
        <dbReference type="ARBA" id="ARBA00022532"/>
    </source>
</evidence>
<dbReference type="GO" id="GO:0006099">
    <property type="term" value="P:tricarboxylic acid cycle"/>
    <property type="evidence" value="ECO:0007669"/>
    <property type="project" value="UniProtKB-KW"/>
</dbReference>
<dbReference type="Proteomes" id="UP000193553">
    <property type="component" value="Unassembled WGS sequence"/>
</dbReference>
<keyword evidence="3" id="KW-0547">Nucleotide-binding</keyword>
<evidence type="ECO:0000313" key="7">
    <source>
        <dbReference type="Proteomes" id="UP000193553"/>
    </source>
</evidence>
<dbReference type="InterPro" id="IPR016102">
    <property type="entry name" value="Succinyl-CoA_synth-like"/>
</dbReference>
<evidence type="ECO:0000313" key="5">
    <source>
        <dbReference type="EMBL" id="OSJ13968.1"/>
    </source>
</evidence>
<dbReference type="SUPFAM" id="SSF51735">
    <property type="entry name" value="NAD(P)-binding Rossmann-fold domains"/>
    <property type="match status" value="1"/>
</dbReference>
<dbReference type="GO" id="GO:0043758">
    <property type="term" value="F:acetate-CoA ligase (ADP-forming) activity"/>
    <property type="evidence" value="ECO:0007669"/>
    <property type="project" value="InterPro"/>
</dbReference>
<dbReference type="GO" id="GO:0005524">
    <property type="term" value="F:ATP binding"/>
    <property type="evidence" value="ECO:0007669"/>
    <property type="project" value="UniProtKB-UniRule"/>
</dbReference>
<dbReference type="STRING" id="255045.SAMN05444158_5537"/>
<dbReference type="RefSeq" id="WP_085358833.1">
    <property type="nucleotide sequence ID" value="NZ_NAFC01000154.1"/>
</dbReference>
<name>A0A1X3HAI1_9BRAD</name>
<keyword evidence="8" id="KW-1185">Reference proteome</keyword>
<dbReference type="InterPro" id="IPR003781">
    <property type="entry name" value="CoA-bd"/>
</dbReference>
<dbReference type="EMBL" id="NAFK01000151">
    <property type="protein sequence ID" value="OSJ30879.1"/>
    <property type="molecule type" value="Genomic_DNA"/>
</dbReference>
<dbReference type="GO" id="GO:0046872">
    <property type="term" value="F:metal ion binding"/>
    <property type="evidence" value="ECO:0007669"/>
    <property type="project" value="InterPro"/>
</dbReference>
<gene>
    <name evidence="6" type="ORF">BST63_10970</name>
    <name evidence="5" type="ORF">BSZ18_10540</name>
</gene>
<organism evidence="5 7">
    <name type="scientific">Bradyrhizobium canariense</name>
    <dbReference type="NCBI Taxonomy" id="255045"/>
    <lineage>
        <taxon>Bacteria</taxon>
        <taxon>Pseudomonadati</taxon>
        <taxon>Pseudomonadota</taxon>
        <taxon>Alphaproteobacteria</taxon>
        <taxon>Hyphomicrobiales</taxon>
        <taxon>Nitrobacteraceae</taxon>
        <taxon>Bradyrhizobium</taxon>
    </lineage>
</organism>
<sequence length="722" mass="75577">MPHPLDSFFAPASIALIGASRDHEKIPGRLLSMLRKNEYPGKIYPVNPNYAEIDGLICYKSITDIGAPVDLAIILIPARAVLAALEQCAAAGVKNAVIISSGFAEEGGESAAMQDAIAALARRTGMRISGPNAEGFFSQKQRVAATFSPAVDVKPSVVPLVATTKRIGIVAQSGGIGFAYYHRASALGIAVSYVVSAGNESDLGAGEFLDYMVQDASTDVILLFIEGIRDVDKFLAAARRAAELKKPVIVTKVGRSGAGMRAAASHTASMAGWSAAYDAVFAKYGFIVSNDLDEALTIAAVLATNPLPKGDRVAVVTVSGGAGIWGADAVALQGLQVPELSEKVQAEISALMPSYGTARNPIDVTAQGVTSGGLQKSVDVLTASDEIDAILIVLSLSSDVRKPFKEAELTPVLAAQHKPVVFYSYTVPSDFARRELAKSGVVVLSGLTYVGVAMRQLVDYATFELRKPADGAQVPARDISAQLKSPALSEADSKTLLRAAGIALPDEVLVKDKGELDDAVARVGFPLVLKIQSPDIAHKSEVGGVRVNITTKGEAFLAFEALLNNVRQHRPEAAIQGVLVCPMAKQGVEIIIGTMTDATFGPMVMVGLGGITTELFRDVVYRPAPVSAEEAGTMLARLKAAPLLTGFRGAAMADVAAVSQLIADISVLAAQHAEEIAEIELNPVLVHAEGQGVTIVDALVVGRRSSLSPCGRGWLAAKRRDG</sequence>
<dbReference type="Gene3D" id="3.30.1490.20">
    <property type="entry name" value="ATP-grasp fold, A domain"/>
    <property type="match status" value="1"/>
</dbReference>
<dbReference type="Pfam" id="PF13607">
    <property type="entry name" value="Succ_CoA_lig"/>
    <property type="match status" value="1"/>
</dbReference>
<dbReference type="PANTHER" id="PTHR42793:SF1">
    <property type="entry name" value="PEPTIDYL-LYSINE N-ACETYLTRANSFERASE PATZ"/>
    <property type="match status" value="1"/>
</dbReference>
<dbReference type="SUPFAM" id="SSF56059">
    <property type="entry name" value="Glutathione synthetase ATP-binding domain-like"/>
    <property type="match status" value="1"/>
</dbReference>
<dbReference type="SUPFAM" id="SSF52210">
    <property type="entry name" value="Succinyl-CoA synthetase domains"/>
    <property type="match status" value="2"/>
</dbReference>
<dbReference type="OrthoDB" id="9807426at2"/>
<dbReference type="FunFam" id="3.30.1490.20:FF:000020">
    <property type="entry name" value="Protein lysine acetyltransferase"/>
    <property type="match status" value="1"/>
</dbReference>
<dbReference type="Gene3D" id="3.40.50.720">
    <property type="entry name" value="NAD(P)-binding Rossmann-like Domain"/>
    <property type="match status" value="1"/>
</dbReference>
<evidence type="ECO:0000256" key="2">
    <source>
        <dbReference type="ARBA" id="ARBA00060888"/>
    </source>
</evidence>
<dbReference type="Gene3D" id="3.40.50.261">
    <property type="entry name" value="Succinyl-CoA synthetase domains"/>
    <property type="match status" value="2"/>
</dbReference>
<dbReference type="EMBL" id="NAFI01000161">
    <property type="protein sequence ID" value="OSJ13968.1"/>
    <property type="molecule type" value="Genomic_DNA"/>
</dbReference>
<keyword evidence="1" id="KW-0816">Tricarboxylic acid cycle</keyword>
<keyword evidence="3" id="KW-0067">ATP-binding</keyword>
<dbReference type="PROSITE" id="PS50975">
    <property type="entry name" value="ATP_GRASP"/>
    <property type="match status" value="1"/>
</dbReference>
<protein>
    <submittedName>
        <fullName evidence="5">Acyl-CoA synthetase</fullName>
    </submittedName>
</protein>
<feature type="domain" description="ATP-grasp" evidence="4">
    <location>
        <begin position="494"/>
        <end position="530"/>
    </location>
</feature>